<keyword evidence="9" id="KW-1185">Reference proteome</keyword>
<evidence type="ECO:0000259" key="7">
    <source>
        <dbReference type="PROSITE" id="PS50112"/>
    </source>
</evidence>
<evidence type="ECO:0000256" key="4">
    <source>
        <dbReference type="ARBA" id="ARBA00022989"/>
    </source>
</evidence>
<organism evidence="8 9">
    <name type="scientific">Christiangramia sediminis</name>
    <dbReference type="NCBI Taxonomy" id="2881336"/>
    <lineage>
        <taxon>Bacteria</taxon>
        <taxon>Pseudomonadati</taxon>
        <taxon>Bacteroidota</taxon>
        <taxon>Flavobacteriia</taxon>
        <taxon>Flavobacteriales</taxon>
        <taxon>Flavobacteriaceae</taxon>
        <taxon>Christiangramia</taxon>
    </lineage>
</organism>
<dbReference type="AlphaFoldDB" id="A0A9X1LHN4"/>
<name>A0A9X1LHN4_9FLAO</name>
<evidence type="ECO:0000256" key="2">
    <source>
        <dbReference type="ARBA" id="ARBA00022475"/>
    </source>
</evidence>
<reference evidence="8" key="1">
    <citation type="submission" date="2021-10" db="EMBL/GenBank/DDBJ databases">
        <title>Gramella sp. ASW11-100T, isolated from marine sediment.</title>
        <authorList>
            <person name="Xia C."/>
        </authorList>
    </citation>
    <scope>NUCLEOTIDE SEQUENCE</scope>
    <source>
        <strain evidence="8">ASW11-100</strain>
    </source>
</reference>
<feature type="transmembrane region" description="Helical" evidence="6">
    <location>
        <begin position="421"/>
        <end position="445"/>
    </location>
</feature>
<keyword evidence="4 6" id="KW-1133">Transmembrane helix</keyword>
<feature type="transmembrane region" description="Helical" evidence="6">
    <location>
        <begin position="379"/>
        <end position="400"/>
    </location>
</feature>
<dbReference type="Proteomes" id="UP001139414">
    <property type="component" value="Unassembled WGS sequence"/>
</dbReference>
<dbReference type="RefSeq" id="WP_229338636.1">
    <property type="nucleotide sequence ID" value="NZ_JAJBZG010000002.1"/>
</dbReference>
<keyword evidence="5 6" id="KW-0472">Membrane</keyword>
<dbReference type="Pfam" id="PF02687">
    <property type="entry name" value="FtsX"/>
    <property type="match status" value="2"/>
</dbReference>
<comment type="subcellular location">
    <subcellularLocation>
        <location evidence="1">Cell membrane</location>
        <topology evidence="1">Multi-pass membrane protein</topology>
    </subcellularLocation>
</comment>
<dbReference type="PANTHER" id="PTHR30572:SF18">
    <property type="entry name" value="ABC-TYPE MACROLIDE FAMILY EXPORT SYSTEM PERMEASE COMPONENT 2"/>
    <property type="match status" value="1"/>
</dbReference>
<evidence type="ECO:0000313" key="8">
    <source>
        <dbReference type="EMBL" id="MCB7480537.1"/>
    </source>
</evidence>
<dbReference type="InterPro" id="IPR003838">
    <property type="entry name" value="ABC3_permease_C"/>
</dbReference>
<feature type="transmembrane region" description="Helical" evidence="6">
    <location>
        <begin position="726"/>
        <end position="743"/>
    </location>
</feature>
<evidence type="ECO:0000256" key="6">
    <source>
        <dbReference type="SAM" id="Phobius"/>
    </source>
</evidence>
<evidence type="ECO:0000313" key="9">
    <source>
        <dbReference type="Proteomes" id="UP001139414"/>
    </source>
</evidence>
<feature type="transmembrane region" description="Helical" evidence="6">
    <location>
        <begin position="337"/>
        <end position="359"/>
    </location>
</feature>
<evidence type="ECO:0000256" key="5">
    <source>
        <dbReference type="ARBA" id="ARBA00023136"/>
    </source>
</evidence>
<dbReference type="PROSITE" id="PS50112">
    <property type="entry name" value="PAS"/>
    <property type="match status" value="1"/>
</dbReference>
<feature type="transmembrane region" description="Helical" evidence="6">
    <location>
        <begin position="21"/>
        <end position="42"/>
    </location>
</feature>
<feature type="transmembrane region" description="Helical" evidence="6">
    <location>
        <begin position="702"/>
        <end position="720"/>
    </location>
</feature>
<keyword evidence="2" id="KW-1003">Cell membrane</keyword>
<dbReference type="InterPro" id="IPR025857">
    <property type="entry name" value="MacB_PCD"/>
</dbReference>
<gene>
    <name evidence="8" type="ORF">LGQ90_04600</name>
</gene>
<accession>A0A9X1LHN4</accession>
<dbReference type="GO" id="GO:0005886">
    <property type="term" value="C:plasma membrane"/>
    <property type="evidence" value="ECO:0007669"/>
    <property type="project" value="UniProtKB-SubCell"/>
</dbReference>
<keyword evidence="3 6" id="KW-0812">Transmembrane</keyword>
<evidence type="ECO:0000256" key="1">
    <source>
        <dbReference type="ARBA" id="ARBA00004651"/>
    </source>
</evidence>
<dbReference type="GO" id="GO:0022857">
    <property type="term" value="F:transmembrane transporter activity"/>
    <property type="evidence" value="ECO:0007669"/>
    <property type="project" value="TreeGrafter"/>
</dbReference>
<feature type="transmembrane region" description="Helical" evidence="6">
    <location>
        <begin position="286"/>
        <end position="304"/>
    </location>
</feature>
<dbReference type="EMBL" id="JAJBZG010000002">
    <property type="protein sequence ID" value="MCB7480537.1"/>
    <property type="molecule type" value="Genomic_DNA"/>
</dbReference>
<feature type="domain" description="PAS" evidence="7">
    <location>
        <begin position="557"/>
        <end position="583"/>
    </location>
</feature>
<dbReference type="InterPro" id="IPR000014">
    <property type="entry name" value="PAS"/>
</dbReference>
<evidence type="ECO:0000256" key="3">
    <source>
        <dbReference type="ARBA" id="ARBA00022692"/>
    </source>
</evidence>
<dbReference type="PANTHER" id="PTHR30572">
    <property type="entry name" value="MEMBRANE COMPONENT OF TRANSPORTER-RELATED"/>
    <property type="match status" value="1"/>
</dbReference>
<feature type="transmembrane region" description="Helical" evidence="6">
    <location>
        <begin position="671"/>
        <end position="695"/>
    </location>
</feature>
<proteinExistence type="predicted"/>
<sequence>MLKNFIKISWRRIKADKTFSFINILGLSIGLTITILLFLFVLQERSFDTMYANKERIYRVIFNTSEERNNEVWATVPAALKPAAAIEIPEIQKSARLWDHDFGKTASIEANNQQFTEQKLYYADAEFLDIFQPEFIYGNSKSALERPNTIVISESTAEKYFGKTNPIGQMIGIDNKQKMEITGVYMDFPANSSLDGNMIASFNSIGFYDDPTWGNASFETYFLLNEQANRTQVTKKMQQLVDANVEKEHQWYTLSLQPLEKMHLYSSDIKSAFSSKTGSIEEVRNFSLLAILILLIACINYMNLATARSQKSTKDVGINKTLGASSKILILRFFTETGFVTLLSIFLALIFTVLAIPFFESIVGVDLSTKFLWSSEFAIALIAIWMITTLIAGSFPAFHLSKFSPMEVIRSGTNKNSFTAILRKGLVIVQFSASVILIISAIVIYNQLEFMRNKNLGYNPDNTVAISIAAVNSEREMQMLRNEFESLSEVSSTTMTQGFPGISVSGRSLYRNMNSDEAMSLQTNRTTGGIVETLQLKLLAGKDLPATKQEGDSIVDVLLNKKAVEFLGMEPQEAIGKNLIAQLGPNAYVIGVVDDFNFSSLRSPIGGYAFNNGFEPLQYMLVRFESEELPATVEKFRSKFAEVVPSSAFDYTFLDKNVEQMYSRDRRTATVALIFAGLAIFVACLGLFGLAAFMAEQRTKEIGIRKILGASITGIIGLLSKDFVKLVFFALIIAFPLAYWFAYKWLQEFVYRIEINWQIFLYAGLIALLIAITTVSFQALKAAISNPVNSLKND</sequence>
<feature type="transmembrane region" description="Helical" evidence="6">
    <location>
        <begin position="755"/>
        <end position="780"/>
    </location>
</feature>
<dbReference type="Pfam" id="PF12704">
    <property type="entry name" value="MacB_PCD"/>
    <property type="match status" value="1"/>
</dbReference>
<comment type="caution">
    <text evidence="8">The sequence shown here is derived from an EMBL/GenBank/DDBJ whole genome shotgun (WGS) entry which is preliminary data.</text>
</comment>
<dbReference type="InterPro" id="IPR050250">
    <property type="entry name" value="Macrolide_Exporter_MacB"/>
</dbReference>
<protein>
    <submittedName>
        <fullName evidence="8">ABC transporter permease</fullName>
    </submittedName>
</protein>